<evidence type="ECO:0000313" key="1">
    <source>
        <dbReference type="EMBL" id="GGO62014.1"/>
    </source>
</evidence>
<keyword evidence="2" id="KW-1185">Reference proteome</keyword>
<comment type="caution">
    <text evidence="1">The sequence shown here is derived from an EMBL/GenBank/DDBJ whole genome shotgun (WGS) entry which is preliminary data.</text>
</comment>
<name>A0ABQ2N156_9MICO</name>
<protein>
    <submittedName>
        <fullName evidence="1">Uncharacterized protein</fullName>
    </submittedName>
</protein>
<sequence>MMARDHLDDDTRLEIALSAAISRHQYHQDPTALIAELRAISVSRIDLLAEAAGTWAGYHEADPFVQPVVRALLEVPGAYRWVQAGRERNRG</sequence>
<dbReference type="EMBL" id="BMMQ01000003">
    <property type="protein sequence ID" value="GGO62014.1"/>
    <property type="molecule type" value="Genomic_DNA"/>
</dbReference>
<evidence type="ECO:0000313" key="2">
    <source>
        <dbReference type="Proteomes" id="UP000638043"/>
    </source>
</evidence>
<proteinExistence type="predicted"/>
<organism evidence="1 2">
    <name type="scientific">Microbacterium nanhaiense</name>
    <dbReference type="NCBI Taxonomy" id="1301026"/>
    <lineage>
        <taxon>Bacteria</taxon>
        <taxon>Bacillati</taxon>
        <taxon>Actinomycetota</taxon>
        <taxon>Actinomycetes</taxon>
        <taxon>Micrococcales</taxon>
        <taxon>Microbacteriaceae</taxon>
        <taxon>Microbacterium</taxon>
    </lineage>
</organism>
<accession>A0ABQ2N156</accession>
<reference evidence="2" key="1">
    <citation type="journal article" date="2019" name="Int. J. Syst. Evol. Microbiol.">
        <title>The Global Catalogue of Microorganisms (GCM) 10K type strain sequencing project: providing services to taxonomists for standard genome sequencing and annotation.</title>
        <authorList>
            <consortium name="The Broad Institute Genomics Platform"/>
            <consortium name="The Broad Institute Genome Sequencing Center for Infectious Disease"/>
            <person name="Wu L."/>
            <person name="Ma J."/>
        </authorList>
    </citation>
    <scope>NUCLEOTIDE SEQUENCE [LARGE SCALE GENOMIC DNA]</scope>
    <source>
        <strain evidence="2">CGMCC 4.7181</strain>
    </source>
</reference>
<dbReference type="Proteomes" id="UP000638043">
    <property type="component" value="Unassembled WGS sequence"/>
</dbReference>
<gene>
    <name evidence="1" type="ORF">GCM10010910_11100</name>
</gene>